<sequence length="194" mass="21231">MGAAVVNSEEGFREVWTAELPLEKRMFCQYPFGVGDLVLVNTSGTYCFNTSLFEVERYFWTSIRIQEAEIEGREEDASLLCALGRHIEDEIKDVWMEKQLRGLGDPRVLDAKPTTTRKTTRCFAASEYAGRSDYGGCAQAGKGAGVREEVDLDLEDGFRGPGSGGAEGFSEASVLTAIPSPVVVFYGIYLSPSS</sequence>
<reference evidence="1" key="1">
    <citation type="submission" date="2020-11" db="EMBL/GenBank/DDBJ databases">
        <authorList>
            <consortium name="DOE Joint Genome Institute"/>
            <person name="Ahrendt S."/>
            <person name="Riley R."/>
            <person name="Andreopoulos W."/>
            <person name="Labutti K."/>
            <person name="Pangilinan J."/>
            <person name="Ruiz-Duenas F.J."/>
            <person name="Barrasa J.M."/>
            <person name="Sanchez-Garcia M."/>
            <person name="Camarero S."/>
            <person name="Miyauchi S."/>
            <person name="Serrano A."/>
            <person name="Linde D."/>
            <person name="Babiker R."/>
            <person name="Drula E."/>
            <person name="Ayuso-Fernandez I."/>
            <person name="Pacheco R."/>
            <person name="Padilla G."/>
            <person name="Ferreira P."/>
            <person name="Barriuso J."/>
            <person name="Kellner H."/>
            <person name="Castanera R."/>
            <person name="Alfaro M."/>
            <person name="Ramirez L."/>
            <person name="Pisabarro A.G."/>
            <person name="Kuo A."/>
            <person name="Tritt A."/>
            <person name="Lipzen A."/>
            <person name="He G."/>
            <person name="Yan M."/>
            <person name="Ng V."/>
            <person name="Cullen D."/>
            <person name="Martin F."/>
            <person name="Rosso M.-N."/>
            <person name="Henrissat B."/>
            <person name="Hibbett D."/>
            <person name="Martinez A.T."/>
            <person name="Grigoriev I.V."/>
        </authorList>
    </citation>
    <scope>NUCLEOTIDE SEQUENCE</scope>
    <source>
        <strain evidence="1">AH 40177</strain>
    </source>
</reference>
<organism evidence="1 2">
    <name type="scientific">Rhodocollybia butyracea</name>
    <dbReference type="NCBI Taxonomy" id="206335"/>
    <lineage>
        <taxon>Eukaryota</taxon>
        <taxon>Fungi</taxon>
        <taxon>Dikarya</taxon>
        <taxon>Basidiomycota</taxon>
        <taxon>Agaricomycotina</taxon>
        <taxon>Agaricomycetes</taxon>
        <taxon>Agaricomycetidae</taxon>
        <taxon>Agaricales</taxon>
        <taxon>Marasmiineae</taxon>
        <taxon>Omphalotaceae</taxon>
        <taxon>Rhodocollybia</taxon>
    </lineage>
</organism>
<gene>
    <name evidence="1" type="ORF">BDP27DRAFT_1371685</name>
</gene>
<dbReference type="EMBL" id="JADNRY010000314">
    <property type="protein sequence ID" value="KAF9059260.1"/>
    <property type="molecule type" value="Genomic_DNA"/>
</dbReference>
<comment type="caution">
    <text evidence="1">The sequence shown here is derived from an EMBL/GenBank/DDBJ whole genome shotgun (WGS) entry which is preliminary data.</text>
</comment>
<protein>
    <submittedName>
        <fullName evidence="1">Uncharacterized protein</fullName>
    </submittedName>
</protein>
<evidence type="ECO:0000313" key="2">
    <source>
        <dbReference type="Proteomes" id="UP000772434"/>
    </source>
</evidence>
<dbReference type="Proteomes" id="UP000772434">
    <property type="component" value="Unassembled WGS sequence"/>
</dbReference>
<dbReference type="OrthoDB" id="2020758at2759"/>
<name>A0A9P5PBV2_9AGAR</name>
<dbReference type="AlphaFoldDB" id="A0A9P5PBV2"/>
<proteinExistence type="predicted"/>
<evidence type="ECO:0000313" key="1">
    <source>
        <dbReference type="EMBL" id="KAF9059260.1"/>
    </source>
</evidence>
<keyword evidence="2" id="KW-1185">Reference proteome</keyword>
<accession>A0A9P5PBV2</accession>